<comment type="caution">
    <text evidence="4">The sequence shown here is derived from an EMBL/GenBank/DDBJ whole genome shotgun (WGS) entry which is preliminary data.</text>
</comment>
<dbReference type="Pfam" id="PF00440">
    <property type="entry name" value="TetR_N"/>
    <property type="match status" value="1"/>
</dbReference>
<protein>
    <recommendedName>
        <fullName evidence="3">HTH tetR-type domain-containing protein</fullName>
    </recommendedName>
</protein>
<proteinExistence type="predicted"/>
<keyword evidence="1 2" id="KW-0238">DNA-binding</keyword>
<sequence length="214" mass="23333">MTEQPTPPTRITPRRAATRQRLLAAASAVIAERGVNGASVESICEEAGFTRGAFYSNFATKEDLLNELMSQKHDELLGRIRTILERSAQDPPAGVEMVDYLVDQVMAANPQDRESRLVESEVGLYLIRNPEHAPLLLKAMQPFRDELLRLLTVGLARAGRRLAVAPEDALNAVIAGYETGTTAMWVAAASGHGEDLDVCRRTLTIIVKAISEPA</sequence>
<gene>
    <name evidence="4" type="ORF">GCM10022223_56600</name>
</gene>
<dbReference type="Gene3D" id="1.10.357.10">
    <property type="entry name" value="Tetracycline Repressor, domain 2"/>
    <property type="match status" value="1"/>
</dbReference>
<dbReference type="InterPro" id="IPR001647">
    <property type="entry name" value="HTH_TetR"/>
</dbReference>
<dbReference type="InterPro" id="IPR050109">
    <property type="entry name" value="HTH-type_TetR-like_transc_reg"/>
</dbReference>
<evidence type="ECO:0000256" key="2">
    <source>
        <dbReference type="PROSITE-ProRule" id="PRU00335"/>
    </source>
</evidence>
<dbReference type="PANTHER" id="PTHR30055">
    <property type="entry name" value="HTH-TYPE TRANSCRIPTIONAL REGULATOR RUTR"/>
    <property type="match status" value="1"/>
</dbReference>
<dbReference type="Proteomes" id="UP001501074">
    <property type="component" value="Unassembled WGS sequence"/>
</dbReference>
<evidence type="ECO:0000313" key="5">
    <source>
        <dbReference type="Proteomes" id="UP001501074"/>
    </source>
</evidence>
<organism evidence="4 5">
    <name type="scientific">Kineosporia mesophila</name>
    <dbReference type="NCBI Taxonomy" id="566012"/>
    <lineage>
        <taxon>Bacteria</taxon>
        <taxon>Bacillati</taxon>
        <taxon>Actinomycetota</taxon>
        <taxon>Actinomycetes</taxon>
        <taxon>Kineosporiales</taxon>
        <taxon>Kineosporiaceae</taxon>
        <taxon>Kineosporia</taxon>
    </lineage>
</organism>
<dbReference type="RefSeq" id="WP_231488565.1">
    <property type="nucleotide sequence ID" value="NZ_BAAAZO010000011.1"/>
</dbReference>
<dbReference type="InterPro" id="IPR009057">
    <property type="entry name" value="Homeodomain-like_sf"/>
</dbReference>
<feature type="DNA-binding region" description="H-T-H motif" evidence="2">
    <location>
        <begin position="39"/>
        <end position="58"/>
    </location>
</feature>
<feature type="domain" description="HTH tetR-type" evidence="3">
    <location>
        <begin position="16"/>
        <end position="76"/>
    </location>
</feature>
<reference evidence="5" key="1">
    <citation type="journal article" date="2019" name="Int. J. Syst. Evol. Microbiol.">
        <title>The Global Catalogue of Microorganisms (GCM) 10K type strain sequencing project: providing services to taxonomists for standard genome sequencing and annotation.</title>
        <authorList>
            <consortium name="The Broad Institute Genomics Platform"/>
            <consortium name="The Broad Institute Genome Sequencing Center for Infectious Disease"/>
            <person name="Wu L."/>
            <person name="Ma J."/>
        </authorList>
    </citation>
    <scope>NUCLEOTIDE SEQUENCE [LARGE SCALE GENOMIC DNA]</scope>
    <source>
        <strain evidence="5">JCM 16902</strain>
    </source>
</reference>
<dbReference type="PANTHER" id="PTHR30055:SF241">
    <property type="entry name" value="TRANSCRIPTIONAL REGULATORY PROTEIN"/>
    <property type="match status" value="1"/>
</dbReference>
<dbReference type="SUPFAM" id="SSF46689">
    <property type="entry name" value="Homeodomain-like"/>
    <property type="match status" value="1"/>
</dbReference>
<evidence type="ECO:0000256" key="1">
    <source>
        <dbReference type="ARBA" id="ARBA00023125"/>
    </source>
</evidence>
<name>A0ABP7AFZ9_9ACTN</name>
<dbReference type="PROSITE" id="PS50977">
    <property type="entry name" value="HTH_TETR_2"/>
    <property type="match status" value="1"/>
</dbReference>
<evidence type="ECO:0000259" key="3">
    <source>
        <dbReference type="PROSITE" id="PS50977"/>
    </source>
</evidence>
<keyword evidence="5" id="KW-1185">Reference proteome</keyword>
<accession>A0ABP7AFZ9</accession>
<dbReference type="EMBL" id="BAAAZO010000011">
    <property type="protein sequence ID" value="GAA3631254.1"/>
    <property type="molecule type" value="Genomic_DNA"/>
</dbReference>
<evidence type="ECO:0000313" key="4">
    <source>
        <dbReference type="EMBL" id="GAA3631254.1"/>
    </source>
</evidence>
<dbReference type="PRINTS" id="PR00455">
    <property type="entry name" value="HTHTETR"/>
</dbReference>